<evidence type="ECO:0000313" key="2">
    <source>
        <dbReference type="Proteomes" id="UP000238479"/>
    </source>
</evidence>
<protein>
    <submittedName>
        <fullName evidence="1">Uncharacterized protein</fullName>
    </submittedName>
</protein>
<dbReference type="EMBL" id="PDCK01000041">
    <property type="protein sequence ID" value="PRQ45060.1"/>
    <property type="molecule type" value="Genomic_DNA"/>
</dbReference>
<sequence>MYVYVYMGKSLLGYIFPFQIVGKSFSIRIRFHLWVESYVGYDFNMGFCSVLYD</sequence>
<keyword evidence="2" id="KW-1185">Reference proteome</keyword>
<dbReference type="Gramene" id="PRQ45060">
    <property type="protein sequence ID" value="PRQ45060"/>
    <property type="gene ID" value="RchiOBHm_Chr3g0486061"/>
</dbReference>
<reference evidence="1 2" key="1">
    <citation type="journal article" date="2018" name="Nat. Genet.">
        <title>The Rosa genome provides new insights in the design of modern roses.</title>
        <authorList>
            <person name="Bendahmane M."/>
        </authorList>
    </citation>
    <scope>NUCLEOTIDE SEQUENCE [LARGE SCALE GENOMIC DNA]</scope>
    <source>
        <strain evidence="2">cv. Old Blush</strain>
    </source>
</reference>
<gene>
    <name evidence="1" type="ORF">RchiOBHm_Chr3g0486061</name>
</gene>
<dbReference type="Proteomes" id="UP000238479">
    <property type="component" value="Chromosome 3"/>
</dbReference>
<proteinExistence type="predicted"/>
<evidence type="ECO:0000313" key="1">
    <source>
        <dbReference type="EMBL" id="PRQ45060.1"/>
    </source>
</evidence>
<name>A0A2P6RF54_ROSCH</name>
<dbReference type="AlphaFoldDB" id="A0A2P6RF54"/>
<comment type="caution">
    <text evidence="1">The sequence shown here is derived from an EMBL/GenBank/DDBJ whole genome shotgun (WGS) entry which is preliminary data.</text>
</comment>
<organism evidence="1 2">
    <name type="scientific">Rosa chinensis</name>
    <name type="common">China rose</name>
    <dbReference type="NCBI Taxonomy" id="74649"/>
    <lineage>
        <taxon>Eukaryota</taxon>
        <taxon>Viridiplantae</taxon>
        <taxon>Streptophyta</taxon>
        <taxon>Embryophyta</taxon>
        <taxon>Tracheophyta</taxon>
        <taxon>Spermatophyta</taxon>
        <taxon>Magnoliopsida</taxon>
        <taxon>eudicotyledons</taxon>
        <taxon>Gunneridae</taxon>
        <taxon>Pentapetalae</taxon>
        <taxon>rosids</taxon>
        <taxon>fabids</taxon>
        <taxon>Rosales</taxon>
        <taxon>Rosaceae</taxon>
        <taxon>Rosoideae</taxon>
        <taxon>Rosoideae incertae sedis</taxon>
        <taxon>Rosa</taxon>
    </lineage>
</organism>
<accession>A0A2P6RF54</accession>